<evidence type="ECO:0000256" key="1">
    <source>
        <dbReference type="SAM" id="Coils"/>
    </source>
</evidence>
<protein>
    <submittedName>
        <fullName evidence="2">Uncharacterized protein</fullName>
    </submittedName>
</protein>
<dbReference type="RefSeq" id="WP_072897535.1">
    <property type="nucleotide sequence ID" value="NZ_FQWZ01000005.1"/>
</dbReference>
<organism evidence="2 3">
    <name type="scientific">Hydrocarboniphaga daqingensis</name>
    <dbReference type="NCBI Taxonomy" id="490188"/>
    <lineage>
        <taxon>Bacteria</taxon>
        <taxon>Pseudomonadati</taxon>
        <taxon>Pseudomonadota</taxon>
        <taxon>Gammaproteobacteria</taxon>
        <taxon>Nevskiales</taxon>
        <taxon>Nevskiaceae</taxon>
        <taxon>Hydrocarboniphaga</taxon>
    </lineage>
</organism>
<dbReference type="OrthoDB" id="9852544at2"/>
<name>A0A1M5PMS6_9GAMM</name>
<evidence type="ECO:0000313" key="3">
    <source>
        <dbReference type="Proteomes" id="UP000199758"/>
    </source>
</evidence>
<keyword evidence="1" id="KW-0175">Coiled coil</keyword>
<evidence type="ECO:0000313" key="2">
    <source>
        <dbReference type="EMBL" id="SHH03057.1"/>
    </source>
</evidence>
<gene>
    <name evidence="2" type="ORF">SAMN04488068_2202</name>
</gene>
<dbReference type="STRING" id="490188.SAMN04488068_2202"/>
<dbReference type="AlphaFoldDB" id="A0A1M5PMS6"/>
<accession>A0A1M5PMS6</accession>
<reference evidence="2 3" key="1">
    <citation type="submission" date="2016-11" db="EMBL/GenBank/DDBJ databases">
        <authorList>
            <person name="Jaros S."/>
            <person name="Januszkiewicz K."/>
            <person name="Wedrychowicz H."/>
        </authorList>
    </citation>
    <scope>NUCLEOTIDE SEQUENCE [LARGE SCALE GENOMIC DNA]</scope>
    <source>
        <strain evidence="2 3">CGMCC 1.7049</strain>
    </source>
</reference>
<dbReference type="EMBL" id="FQWZ01000005">
    <property type="protein sequence ID" value="SHH03057.1"/>
    <property type="molecule type" value="Genomic_DNA"/>
</dbReference>
<sequence>MSTTAPDSLQLLPPPGQLGELKRAYNQANDALLALRFEAEEFSRESLRVARERIAAEVEQRYGAAQAQLREAIAATERALEDEKDRLARAGIPSSPVFANSAPLPAVGTVMIEDEEAISRLKRAPRRAVVEIVNRDTFTEATNKLRSGLGDVVLRLLRADGTLTSEYAPMDRYRWRVDAG</sequence>
<keyword evidence="3" id="KW-1185">Reference proteome</keyword>
<feature type="coiled-coil region" evidence="1">
    <location>
        <begin position="55"/>
        <end position="86"/>
    </location>
</feature>
<proteinExistence type="predicted"/>
<dbReference type="Proteomes" id="UP000199758">
    <property type="component" value="Unassembled WGS sequence"/>
</dbReference>